<protein>
    <recommendedName>
        <fullName evidence="2">Copper amine oxidase-like N-terminal domain-containing protein</fullName>
    </recommendedName>
</protein>
<feature type="domain" description="Copper amine oxidase-like N-terminal" evidence="2">
    <location>
        <begin position="46"/>
        <end position="85"/>
    </location>
</feature>
<reference evidence="3 4" key="2">
    <citation type="journal article" date="2016" name="Genome Announc.">
        <title>Complete Genome Sequences of Two Interactive Moderate Thermophiles, Paenibacillus napthalenovorans 32O-Y and Paenibacillus sp. 32O-W.</title>
        <authorList>
            <person name="Butler R.R.III."/>
            <person name="Wang J."/>
            <person name="Stark B.C."/>
            <person name="Pombert J.F."/>
        </authorList>
    </citation>
    <scope>NUCLEOTIDE SEQUENCE [LARGE SCALE GENOMIC DNA]</scope>
    <source>
        <strain evidence="3 4">32O-Y</strain>
    </source>
</reference>
<keyword evidence="1" id="KW-0732">Signal</keyword>
<dbReference type="Pfam" id="PF07833">
    <property type="entry name" value="Cu_amine_oxidN1"/>
    <property type="match status" value="1"/>
</dbReference>
<dbReference type="OrthoDB" id="2615011at2"/>
<dbReference type="STRING" id="162209.IJ22_50100"/>
<feature type="signal peptide" evidence="1">
    <location>
        <begin position="1"/>
        <end position="22"/>
    </location>
</feature>
<organism evidence="3 4">
    <name type="scientific">Paenibacillus naphthalenovorans</name>
    <dbReference type="NCBI Taxonomy" id="162209"/>
    <lineage>
        <taxon>Bacteria</taxon>
        <taxon>Bacillati</taxon>
        <taxon>Bacillota</taxon>
        <taxon>Bacilli</taxon>
        <taxon>Bacillales</taxon>
        <taxon>Paenibacillaceae</taxon>
        <taxon>Paenibacillus</taxon>
    </lineage>
</organism>
<evidence type="ECO:0000256" key="1">
    <source>
        <dbReference type="SAM" id="SignalP"/>
    </source>
</evidence>
<dbReference type="EMBL" id="CP013652">
    <property type="protein sequence ID" value="ALS25272.1"/>
    <property type="molecule type" value="Genomic_DNA"/>
</dbReference>
<evidence type="ECO:0000313" key="4">
    <source>
        <dbReference type="Proteomes" id="UP000061660"/>
    </source>
</evidence>
<evidence type="ECO:0000259" key="2">
    <source>
        <dbReference type="Pfam" id="PF07833"/>
    </source>
</evidence>
<dbReference type="AlphaFoldDB" id="A0A0U2UGU2"/>
<evidence type="ECO:0000313" key="3">
    <source>
        <dbReference type="EMBL" id="ALS25272.1"/>
    </source>
</evidence>
<gene>
    <name evidence="3" type="ORF">IJ22_50100</name>
</gene>
<dbReference type="Proteomes" id="UP000061660">
    <property type="component" value="Chromosome"/>
</dbReference>
<name>A0A0U2UGU2_9BACL</name>
<accession>A0A0U2UGU2</accession>
<dbReference type="PATRIC" id="fig|162209.4.peg.5295"/>
<dbReference type="InterPro" id="IPR012854">
    <property type="entry name" value="Cu_amine_oxidase-like_N"/>
</dbReference>
<reference evidence="4" key="1">
    <citation type="submission" date="2015-12" db="EMBL/GenBank/DDBJ databases">
        <title>Complete genome sequences of two moderately thermophilic Paenibacillus species.</title>
        <authorList>
            <person name="Butler R.III."/>
            <person name="Wang J."/>
            <person name="Stark B.C."/>
            <person name="Pombert J.-F."/>
        </authorList>
    </citation>
    <scope>NUCLEOTIDE SEQUENCE [LARGE SCALE GENOMIC DNA]</scope>
    <source>
        <strain evidence="4">32O-Y</strain>
    </source>
</reference>
<proteinExistence type="predicted"/>
<sequence precursor="true">MKKFIMGLVCGAALATSATINASSEIQALLFPVKFQFNGASKELGSRFSALNYEGHTYVPLRFVAENLGAGAVYDAKAGMVSVVSEPKDADEAQHKIWAVKYRLERGMDQKEVKAVLGDPSFMTLIESSKQQVWRYDFGAQADYLYGGLNADVEGIRRGDLEAQLFINWNSSGQVDRYELWSTAVSGNGTGSVSSYIVYPDGSIGDSAAD</sequence>
<dbReference type="KEGG" id="pnp:IJ22_50100"/>
<feature type="chain" id="PRO_5006832572" description="Copper amine oxidase-like N-terminal domain-containing protein" evidence="1">
    <location>
        <begin position="23"/>
        <end position="210"/>
    </location>
</feature>
<keyword evidence="4" id="KW-1185">Reference proteome</keyword>
<dbReference type="RefSeq" id="WP_062410667.1">
    <property type="nucleotide sequence ID" value="NZ_CP013652.1"/>
</dbReference>